<keyword evidence="3" id="KW-1185">Reference proteome</keyword>
<dbReference type="Pfam" id="PF01814">
    <property type="entry name" value="Hemerythrin"/>
    <property type="match status" value="1"/>
</dbReference>
<protein>
    <recommendedName>
        <fullName evidence="1">Hemerythrin-like domain-containing protein</fullName>
    </recommendedName>
</protein>
<reference evidence="2 3" key="1">
    <citation type="journal article" date="2020" name="Nature">
        <title>Bacterial chemolithoautotrophy via manganese oxidation.</title>
        <authorList>
            <person name="Yu H."/>
            <person name="Leadbetter J.R."/>
        </authorList>
    </citation>
    <scope>NUCLEOTIDE SEQUENCE [LARGE SCALE GENOMIC DNA]</scope>
    <source>
        <strain evidence="2 3">Mn-1</strain>
    </source>
</reference>
<feature type="domain" description="Hemerythrin-like" evidence="1">
    <location>
        <begin position="30"/>
        <end position="175"/>
    </location>
</feature>
<dbReference type="GO" id="GO:0005886">
    <property type="term" value="C:plasma membrane"/>
    <property type="evidence" value="ECO:0007669"/>
    <property type="project" value="TreeGrafter"/>
</dbReference>
<dbReference type="PANTHER" id="PTHR39966:SF3">
    <property type="entry name" value="DUF438 DOMAIN-CONTAINING PROTEIN"/>
    <property type="match status" value="1"/>
</dbReference>
<dbReference type="InterPro" id="IPR012312">
    <property type="entry name" value="Hemerythrin-like"/>
</dbReference>
<dbReference type="EMBL" id="VTOW01000001">
    <property type="protein sequence ID" value="NKE70820.1"/>
    <property type="molecule type" value="Genomic_DNA"/>
</dbReference>
<sequence>MFQCVWSDARREWMEESKPKSHRIEESDGPTHLLKEEHRATLLKLELIERSLSYLRKPAEETLPEGVAVNKALLRDLAVALEKEIGPHFRKEEEALFPVLAEYIGKEYGPIEVMVREHEKIRAAFFTWKKALPSFCRSIAPIDEGIRKAVLDPGLRIVHLIRLHINKENQVLFKLSESSLTDEEKKKVTARMHSITDALRGEEC</sequence>
<name>A0A7X6DP73_9BACT</name>
<gene>
    <name evidence="2" type="ORF">MNODULE_08725</name>
</gene>
<evidence type="ECO:0000313" key="2">
    <source>
        <dbReference type="EMBL" id="NKE70820.1"/>
    </source>
</evidence>
<dbReference type="PANTHER" id="PTHR39966">
    <property type="entry name" value="BLL2471 PROTEIN-RELATED"/>
    <property type="match status" value="1"/>
</dbReference>
<comment type="caution">
    <text evidence="2">The sequence shown here is derived from an EMBL/GenBank/DDBJ whole genome shotgun (WGS) entry which is preliminary data.</text>
</comment>
<proteinExistence type="predicted"/>
<dbReference type="Gene3D" id="1.20.120.520">
    <property type="entry name" value="nmb1532 protein domain like"/>
    <property type="match status" value="1"/>
</dbReference>
<evidence type="ECO:0000313" key="3">
    <source>
        <dbReference type="Proteomes" id="UP000534783"/>
    </source>
</evidence>
<accession>A0A7X6DP73</accession>
<evidence type="ECO:0000259" key="1">
    <source>
        <dbReference type="Pfam" id="PF01814"/>
    </source>
</evidence>
<dbReference type="AlphaFoldDB" id="A0A7X6DP73"/>
<dbReference type="Proteomes" id="UP000534783">
    <property type="component" value="Unassembled WGS sequence"/>
</dbReference>
<organism evidence="2 3">
    <name type="scientific">Candidatus Manganitrophus noduliformans</name>
    <dbReference type="NCBI Taxonomy" id="2606439"/>
    <lineage>
        <taxon>Bacteria</taxon>
        <taxon>Pseudomonadati</taxon>
        <taxon>Nitrospirota</taxon>
        <taxon>Nitrospiria</taxon>
        <taxon>Candidatus Troglogloeales</taxon>
        <taxon>Candidatus Manganitrophaceae</taxon>
        <taxon>Candidatus Manganitrophus</taxon>
    </lineage>
</organism>